<feature type="signal peptide" evidence="4">
    <location>
        <begin position="1"/>
        <end position="37"/>
    </location>
</feature>
<evidence type="ECO:0000313" key="8">
    <source>
        <dbReference type="Proteomes" id="UP000199071"/>
    </source>
</evidence>
<sequence>MIRAIGMVSQGWRGWFLPTLAAFAVLVLASSAAPSFAQPAQEAADNMTTVIERFEPPPRRPPSVGVTVDADVLGIPAGQLDTVRFRLTAIDLVGAKSVPTDQLAALWRGMIGREISLADLRDVLDGIAEVYRQNDYYGLAIAPPQDFSDGRIEVRVYEAYIREVVIVGDYPGLAERLDPYIARIVAMDPVRISRLERYLLLKADLAGVTLDAQFSKIPDEPGAGKLELTVGFDRQVIAGRVDNFGNDETGPLTASMTARFNDLFGQFEGTDFLAVTNPLEPDELVFLRLSQIYQLGPSGFAAGYEIGQVWSNPGGDLAALDVHAETTIGKVHLDYAFMRRIERSLIGSLALNTKNVAVDVGELPATREYNRWVTAGATYDDVIAGAALIIEVAVAQGLDDLGSTGEDADFRFVSFDGTLGRDLTETVTAGLRVTGQKALTPLPSAVKFDVGGENYGRAFDGGTITGEDGVAAALEIGKRIDTGVAWLQGFTIFAFGDYGAVWNDPGVAPYEFAALGSYGGGIRSRLGKHGSVAAYVAAPWINTAKGTDPGVRFRFTAGVRY</sequence>
<dbReference type="EMBL" id="FMXQ01000006">
    <property type="protein sequence ID" value="SDB39133.1"/>
    <property type="molecule type" value="Genomic_DNA"/>
</dbReference>
<proteinExistence type="predicted"/>
<evidence type="ECO:0000259" key="6">
    <source>
        <dbReference type="Pfam" id="PF08479"/>
    </source>
</evidence>
<protein>
    <submittedName>
        <fullName evidence="7">Hemolysin activation/secretion protein</fullName>
    </submittedName>
</protein>
<dbReference type="PANTHER" id="PTHR34597">
    <property type="entry name" value="SLR1661 PROTEIN"/>
    <property type="match status" value="1"/>
</dbReference>
<dbReference type="InterPro" id="IPR005565">
    <property type="entry name" value="Hemolysn_activator_HlyB_C"/>
</dbReference>
<dbReference type="Pfam" id="PF03865">
    <property type="entry name" value="ShlB"/>
    <property type="match status" value="1"/>
</dbReference>
<dbReference type="AlphaFoldDB" id="A0A1G6D1S9"/>
<dbReference type="Gene3D" id="3.10.20.310">
    <property type="entry name" value="membrane protein fhac"/>
    <property type="match status" value="1"/>
</dbReference>
<accession>A0A1G6D1S9</accession>
<dbReference type="PANTHER" id="PTHR34597:SF6">
    <property type="entry name" value="BLR6126 PROTEIN"/>
    <property type="match status" value="1"/>
</dbReference>
<dbReference type="Pfam" id="PF08479">
    <property type="entry name" value="POTRA_2"/>
    <property type="match status" value="1"/>
</dbReference>
<reference evidence="7 8" key="1">
    <citation type="submission" date="2016-10" db="EMBL/GenBank/DDBJ databases">
        <authorList>
            <person name="de Groot N.N."/>
        </authorList>
    </citation>
    <scope>NUCLEOTIDE SEQUENCE [LARGE SCALE GENOMIC DNA]</scope>
    <source>
        <strain evidence="7 8">ATCC 35022</strain>
    </source>
</reference>
<dbReference type="GO" id="GO:0098046">
    <property type="term" value="C:type V protein secretion system complex"/>
    <property type="evidence" value="ECO:0007669"/>
    <property type="project" value="TreeGrafter"/>
</dbReference>
<name>A0A1G6D1S9_9HYPH</name>
<keyword evidence="8" id="KW-1185">Reference proteome</keyword>
<dbReference type="OrthoDB" id="7439045at2"/>
<evidence type="ECO:0000259" key="5">
    <source>
        <dbReference type="Pfam" id="PF03865"/>
    </source>
</evidence>
<keyword evidence="2" id="KW-0812">Transmembrane</keyword>
<evidence type="ECO:0000256" key="4">
    <source>
        <dbReference type="SAM" id="SignalP"/>
    </source>
</evidence>
<dbReference type="Gene3D" id="2.40.160.50">
    <property type="entry name" value="membrane protein fhac: a member of the omp85/tpsb transporter family"/>
    <property type="match status" value="1"/>
</dbReference>
<evidence type="ECO:0000256" key="3">
    <source>
        <dbReference type="ARBA" id="ARBA00023237"/>
    </source>
</evidence>
<dbReference type="Proteomes" id="UP000199071">
    <property type="component" value="Unassembled WGS sequence"/>
</dbReference>
<evidence type="ECO:0000313" key="7">
    <source>
        <dbReference type="EMBL" id="SDB39133.1"/>
    </source>
</evidence>
<feature type="domain" description="Haemolysin activator HlyB C-terminal" evidence="5">
    <location>
        <begin position="241"/>
        <end position="515"/>
    </location>
</feature>
<dbReference type="STRING" id="665467.SAMN02982931_02903"/>
<feature type="domain" description="Polypeptide-transport-associated ShlB-type" evidence="6">
    <location>
        <begin position="85"/>
        <end position="158"/>
    </location>
</feature>
<dbReference type="InterPro" id="IPR013686">
    <property type="entry name" value="Polypept-transport_assoc_ShlB"/>
</dbReference>
<gene>
    <name evidence="7" type="ORF">SAMN02982931_02903</name>
</gene>
<keyword evidence="4" id="KW-0732">Signal</keyword>
<dbReference type="InterPro" id="IPR051544">
    <property type="entry name" value="TPS_OM_transporter"/>
</dbReference>
<keyword evidence="3" id="KW-0998">Cell outer membrane</keyword>
<dbReference type="GO" id="GO:0046819">
    <property type="term" value="P:protein secretion by the type V secretion system"/>
    <property type="evidence" value="ECO:0007669"/>
    <property type="project" value="TreeGrafter"/>
</dbReference>
<feature type="chain" id="PRO_5011477640" evidence="4">
    <location>
        <begin position="38"/>
        <end position="561"/>
    </location>
</feature>
<dbReference type="GO" id="GO:0008320">
    <property type="term" value="F:protein transmembrane transporter activity"/>
    <property type="evidence" value="ECO:0007669"/>
    <property type="project" value="TreeGrafter"/>
</dbReference>
<evidence type="ECO:0000256" key="2">
    <source>
        <dbReference type="ARBA" id="ARBA00022692"/>
    </source>
</evidence>
<keyword evidence="1" id="KW-0472">Membrane</keyword>
<evidence type="ECO:0000256" key="1">
    <source>
        <dbReference type="ARBA" id="ARBA00022452"/>
    </source>
</evidence>
<keyword evidence="1" id="KW-1134">Transmembrane beta strand</keyword>
<organism evidence="7 8">
    <name type="scientific">Bauldia litoralis</name>
    <dbReference type="NCBI Taxonomy" id="665467"/>
    <lineage>
        <taxon>Bacteria</taxon>
        <taxon>Pseudomonadati</taxon>
        <taxon>Pseudomonadota</taxon>
        <taxon>Alphaproteobacteria</taxon>
        <taxon>Hyphomicrobiales</taxon>
        <taxon>Kaistiaceae</taxon>
        <taxon>Bauldia</taxon>
    </lineage>
</organism>